<dbReference type="AlphaFoldDB" id="A0A7R9K0P1"/>
<dbReference type="EMBL" id="OE841832">
    <property type="protein sequence ID" value="CAD7597408.1"/>
    <property type="molecule type" value="Genomic_DNA"/>
</dbReference>
<reference evidence="1" key="1">
    <citation type="submission" date="2020-11" db="EMBL/GenBank/DDBJ databases">
        <authorList>
            <person name="Tran Van P."/>
        </authorList>
    </citation>
    <scope>NUCLEOTIDE SEQUENCE</scope>
</reference>
<protein>
    <submittedName>
        <fullName evidence="1">Uncharacterized protein</fullName>
    </submittedName>
</protein>
<gene>
    <name evidence="1" type="ORF">TGEB3V08_LOCUS6754</name>
</gene>
<proteinExistence type="predicted"/>
<organism evidence="1">
    <name type="scientific">Timema genevievae</name>
    <name type="common">Walking stick</name>
    <dbReference type="NCBI Taxonomy" id="629358"/>
    <lineage>
        <taxon>Eukaryota</taxon>
        <taxon>Metazoa</taxon>
        <taxon>Ecdysozoa</taxon>
        <taxon>Arthropoda</taxon>
        <taxon>Hexapoda</taxon>
        <taxon>Insecta</taxon>
        <taxon>Pterygota</taxon>
        <taxon>Neoptera</taxon>
        <taxon>Polyneoptera</taxon>
        <taxon>Phasmatodea</taxon>
        <taxon>Timematodea</taxon>
        <taxon>Timematoidea</taxon>
        <taxon>Timematidae</taxon>
        <taxon>Timema</taxon>
    </lineage>
</organism>
<name>A0A7R9K0P1_TIMGE</name>
<evidence type="ECO:0000313" key="1">
    <source>
        <dbReference type="EMBL" id="CAD7597408.1"/>
    </source>
</evidence>
<sequence>MVLLHNLGASCTEPPSESYLSFFPIPNLLVGTPRVYYAPGTLPRWVCNRALDLMVPRSARAPAGVGIPLHAAWGGALPEISLHLLPTISPTTYELKLLIVKARNARGNFQLLIITHDHQFLETLHSLELLEDYFDVSRDARVRFIPQPALHCLILPYTTPQNSYHMTCTGGCVVQGIRLALHKVPWGKSEHNYYLGVLMGEDRGNPLIPVQFCKWFQWTTKLVLVLLVTGVKLGSGGTTDTTACQRRIAFTFELRHVQGASAIFSLCHVIVNATLKGTYQDLMVWRMDVVTSQQSDITYPTVDVLYIRNSTLNHEWIMTENRKFPVELRGRASFVEPGRAATLSMIDGEVHLYGIGTHRFCYWCSRQDLTLINIVSSEFPCSQGSHVSSAMMSRESPPSLRNAAVADSLGTTELRLTTAPRLFG</sequence>
<accession>A0A7R9K0P1</accession>